<dbReference type="FunCoup" id="K3YBY9">
    <property type="interactions" value="481"/>
</dbReference>
<feature type="compositionally biased region" description="Low complexity" evidence="1">
    <location>
        <begin position="116"/>
        <end position="140"/>
    </location>
</feature>
<protein>
    <recommendedName>
        <fullName evidence="4">Rx N-terminal domain-containing protein</fullName>
    </recommendedName>
</protein>
<dbReference type="Proteomes" id="UP000004995">
    <property type="component" value="Unassembled WGS sequence"/>
</dbReference>
<dbReference type="InParanoid" id="K3YBY9"/>
<feature type="region of interest" description="Disordered" evidence="1">
    <location>
        <begin position="88"/>
        <end position="152"/>
    </location>
</feature>
<dbReference type="HOGENOM" id="CLU_793184_0_0_1"/>
<reference evidence="2" key="2">
    <citation type="submission" date="2018-08" db="UniProtKB">
        <authorList>
            <consortium name="EnsemblPlants"/>
        </authorList>
    </citation>
    <scope>IDENTIFICATION</scope>
    <source>
        <strain evidence="2">Yugu1</strain>
    </source>
</reference>
<dbReference type="Gramene" id="KQK97861">
    <property type="protein sequence ID" value="KQK97861"/>
    <property type="gene ID" value="SETIT_011733mg"/>
</dbReference>
<dbReference type="AlphaFoldDB" id="K3YBY9"/>
<dbReference type="PANTHER" id="PTHR33377">
    <property type="entry name" value="OS10G0134700 PROTEIN-RELATED"/>
    <property type="match status" value="1"/>
</dbReference>
<evidence type="ECO:0000256" key="1">
    <source>
        <dbReference type="SAM" id="MobiDB-lite"/>
    </source>
</evidence>
<feature type="region of interest" description="Disordered" evidence="1">
    <location>
        <begin position="190"/>
        <end position="249"/>
    </location>
</feature>
<dbReference type="EnsemblPlants" id="KQK97861">
    <property type="protein sequence ID" value="KQK97861"/>
    <property type="gene ID" value="SETIT_011733mg"/>
</dbReference>
<accession>K3YBY9</accession>
<feature type="compositionally biased region" description="Basic and acidic residues" evidence="1">
    <location>
        <begin position="102"/>
        <end position="115"/>
    </location>
</feature>
<dbReference type="OMA" id="CEQEDEL"/>
<evidence type="ECO:0000313" key="3">
    <source>
        <dbReference type="Proteomes" id="UP000004995"/>
    </source>
</evidence>
<dbReference type="EMBL" id="AGNK02004406">
    <property type="status" value="NOT_ANNOTATED_CDS"/>
    <property type="molecule type" value="Genomic_DNA"/>
</dbReference>
<dbReference type="eggNOG" id="KOG0646">
    <property type="taxonomic scope" value="Eukaryota"/>
</dbReference>
<feature type="region of interest" description="Disordered" evidence="1">
    <location>
        <begin position="273"/>
        <end position="300"/>
    </location>
</feature>
<feature type="compositionally biased region" description="Basic and acidic residues" evidence="1">
    <location>
        <begin position="215"/>
        <end position="232"/>
    </location>
</feature>
<organism evidence="2 3">
    <name type="scientific">Setaria italica</name>
    <name type="common">Foxtail millet</name>
    <name type="synonym">Panicum italicum</name>
    <dbReference type="NCBI Taxonomy" id="4555"/>
    <lineage>
        <taxon>Eukaryota</taxon>
        <taxon>Viridiplantae</taxon>
        <taxon>Streptophyta</taxon>
        <taxon>Embryophyta</taxon>
        <taxon>Tracheophyta</taxon>
        <taxon>Spermatophyta</taxon>
        <taxon>Magnoliopsida</taxon>
        <taxon>Liliopsida</taxon>
        <taxon>Poales</taxon>
        <taxon>Poaceae</taxon>
        <taxon>PACMAD clade</taxon>
        <taxon>Panicoideae</taxon>
        <taxon>Panicodae</taxon>
        <taxon>Paniceae</taxon>
        <taxon>Cenchrinae</taxon>
        <taxon>Setaria</taxon>
    </lineage>
</organism>
<reference evidence="3" key="1">
    <citation type="journal article" date="2012" name="Nat. Biotechnol.">
        <title>Reference genome sequence of the model plant Setaria.</title>
        <authorList>
            <person name="Bennetzen J.L."/>
            <person name="Schmutz J."/>
            <person name="Wang H."/>
            <person name="Percifield R."/>
            <person name="Hawkins J."/>
            <person name="Pontaroli A.C."/>
            <person name="Estep M."/>
            <person name="Feng L."/>
            <person name="Vaughn J.N."/>
            <person name="Grimwood J."/>
            <person name="Jenkins J."/>
            <person name="Barry K."/>
            <person name="Lindquist E."/>
            <person name="Hellsten U."/>
            <person name="Deshpande S."/>
            <person name="Wang X."/>
            <person name="Wu X."/>
            <person name="Mitros T."/>
            <person name="Triplett J."/>
            <person name="Yang X."/>
            <person name="Ye C.Y."/>
            <person name="Mauro-Herrera M."/>
            <person name="Wang L."/>
            <person name="Li P."/>
            <person name="Sharma M."/>
            <person name="Sharma R."/>
            <person name="Ronald P.C."/>
            <person name="Panaud O."/>
            <person name="Kellogg E.A."/>
            <person name="Brutnell T.P."/>
            <person name="Doust A.N."/>
            <person name="Tuskan G.A."/>
            <person name="Rokhsar D."/>
            <person name="Devos K.M."/>
        </authorList>
    </citation>
    <scope>NUCLEOTIDE SEQUENCE [LARGE SCALE GENOMIC DNA]</scope>
    <source>
        <strain evidence="3">cv. Yugu1</strain>
    </source>
</reference>
<keyword evidence="3" id="KW-1185">Reference proteome</keyword>
<sequence>MAEQIVCSVTSAVTGELARILFSGIVGRLDRRAAAADKKLRRLELLLIKIHSAVEASEKHAIENASLLQWRDKLKEAAAEGDEVLAGFRKRQRASTDAARGPGDDNARHQQEQERPSSSSTTTASAAAARNNAPSGSARSTHGATETRLFSTDEDMDRLNSVVERLEELSPEIGMFVKLLKLEILKPEQTTAENRGRKTKRARPDGSSMRHSSRAAHDLEISTPEQRSKENNESMWFAKSRRPSASSGNGPACKLFGCSLNAGEPGIVPLVPAPGTNKEEGSEESCRKTPMGETVDATTQEEQERSTLVDRLEEAFAAICRSVELADGRDLRDREWLARWASILREAKGQGRAVLGAISVRRGATVAVDAGACEEAAECDDDREESELGRAWLGKWITSPAWHACARRTNCLLLRLGMRLAR</sequence>
<dbReference type="PANTHER" id="PTHR33377:SF56">
    <property type="entry name" value="RX N-TERMINAL DOMAIN-CONTAINING PROTEIN"/>
    <property type="match status" value="1"/>
</dbReference>
<proteinExistence type="predicted"/>
<name>K3YBY9_SETIT</name>
<feature type="compositionally biased region" description="Basic and acidic residues" evidence="1">
    <location>
        <begin position="277"/>
        <end position="287"/>
    </location>
</feature>
<evidence type="ECO:0000313" key="2">
    <source>
        <dbReference type="EnsemblPlants" id="KQK97861"/>
    </source>
</evidence>
<evidence type="ECO:0008006" key="4">
    <source>
        <dbReference type="Google" id="ProtNLM"/>
    </source>
</evidence>